<dbReference type="InterPro" id="IPR006211">
    <property type="entry name" value="Furin-like_Cys-rich_dom"/>
</dbReference>
<evidence type="ECO:0000256" key="25">
    <source>
        <dbReference type="PROSITE-ProRule" id="PRU10141"/>
    </source>
</evidence>
<dbReference type="STRING" id="244447.ENSCSEP00000028265"/>
<evidence type="ECO:0000256" key="7">
    <source>
        <dbReference type="ARBA" id="ARBA00022692"/>
    </source>
</evidence>
<keyword evidence="17" id="KW-1015">Disulfide bond</keyword>
<dbReference type="GO" id="GO:0005006">
    <property type="term" value="F:epidermal growth factor receptor activity"/>
    <property type="evidence" value="ECO:0007669"/>
    <property type="project" value="TreeGrafter"/>
</dbReference>
<keyword evidence="11 22" id="KW-0418">Kinase</keyword>
<evidence type="ECO:0000256" key="26">
    <source>
        <dbReference type="SAM" id="MobiDB-lite"/>
    </source>
</evidence>
<keyword evidence="14 27" id="KW-1133">Transmembrane helix</keyword>
<dbReference type="PROSITE" id="PS50011">
    <property type="entry name" value="PROTEIN_KINASE_DOM"/>
    <property type="match status" value="1"/>
</dbReference>
<evidence type="ECO:0000256" key="13">
    <source>
        <dbReference type="ARBA" id="ARBA00022843"/>
    </source>
</evidence>
<accession>A0A3P8WUC9</accession>
<dbReference type="GO" id="GO:0009966">
    <property type="term" value="P:regulation of signal transduction"/>
    <property type="evidence" value="ECO:0007669"/>
    <property type="project" value="UniProtKB-ARBA"/>
</dbReference>
<evidence type="ECO:0000256" key="14">
    <source>
        <dbReference type="ARBA" id="ARBA00022989"/>
    </source>
</evidence>
<dbReference type="InterPro" id="IPR000494">
    <property type="entry name" value="Rcpt_L-dom"/>
</dbReference>
<keyword evidence="31" id="KW-1185">Reference proteome</keyword>
<feature type="domain" description="Protein kinase" evidence="29">
    <location>
        <begin position="719"/>
        <end position="986"/>
    </location>
</feature>
<dbReference type="FunFam" id="1.10.510.10:FF:000027">
    <property type="entry name" value="Receptor protein-tyrosine kinase"/>
    <property type="match status" value="1"/>
</dbReference>
<feature type="active site" description="Proton acceptor" evidence="23">
    <location>
        <position position="844"/>
    </location>
</feature>
<evidence type="ECO:0000256" key="17">
    <source>
        <dbReference type="ARBA" id="ARBA00023157"/>
    </source>
</evidence>
<dbReference type="GeneID" id="103377298"/>
<feature type="compositionally biased region" description="Basic and acidic residues" evidence="26">
    <location>
        <begin position="1060"/>
        <end position="1077"/>
    </location>
</feature>
<dbReference type="GO" id="GO:0009925">
    <property type="term" value="C:basal plasma membrane"/>
    <property type="evidence" value="ECO:0007669"/>
    <property type="project" value="TreeGrafter"/>
</dbReference>
<dbReference type="InterPro" id="IPR049328">
    <property type="entry name" value="TM_ErbB1"/>
</dbReference>
<dbReference type="InterPro" id="IPR009030">
    <property type="entry name" value="Growth_fac_rcpt_cys_sf"/>
</dbReference>
<dbReference type="SMART" id="SM00261">
    <property type="entry name" value="FU"/>
    <property type="match status" value="4"/>
</dbReference>
<feature type="binding site" evidence="24 25">
    <location>
        <position position="752"/>
    </location>
    <ligand>
        <name>ATP</name>
        <dbReference type="ChEBI" id="CHEBI:30616"/>
    </ligand>
</feature>
<evidence type="ECO:0000256" key="20">
    <source>
        <dbReference type="ARBA" id="ARBA00023242"/>
    </source>
</evidence>
<evidence type="ECO:0000256" key="23">
    <source>
        <dbReference type="PIRSR" id="PIRSR000619-1"/>
    </source>
</evidence>
<evidence type="ECO:0000256" key="24">
    <source>
        <dbReference type="PIRSR" id="PIRSR000619-2"/>
    </source>
</evidence>
<dbReference type="FunFam" id="3.30.200.20:FF:000044">
    <property type="entry name" value="Receptor protein-tyrosine kinase"/>
    <property type="match status" value="1"/>
</dbReference>
<dbReference type="InterPro" id="IPR006212">
    <property type="entry name" value="Furin_repeat"/>
</dbReference>
<dbReference type="InterPro" id="IPR020635">
    <property type="entry name" value="Tyr_kinase_cat_dom"/>
</dbReference>
<evidence type="ECO:0000256" key="2">
    <source>
        <dbReference type="ARBA" id="ARBA00004251"/>
    </source>
</evidence>
<dbReference type="Gene3D" id="3.30.200.20">
    <property type="entry name" value="Phosphorylase Kinase, domain 1"/>
    <property type="match status" value="1"/>
</dbReference>
<dbReference type="PROSITE" id="PS00109">
    <property type="entry name" value="PROTEIN_KINASE_TYR"/>
    <property type="match status" value="1"/>
</dbReference>
<evidence type="ECO:0000256" key="18">
    <source>
        <dbReference type="ARBA" id="ARBA00023170"/>
    </source>
</evidence>
<dbReference type="OMA" id="GHEYMNQ"/>
<evidence type="ECO:0000256" key="8">
    <source>
        <dbReference type="ARBA" id="ARBA00022729"/>
    </source>
</evidence>
<dbReference type="Pfam" id="PF14843">
    <property type="entry name" value="GF_recep_IV"/>
    <property type="match status" value="1"/>
</dbReference>
<evidence type="ECO:0000256" key="4">
    <source>
        <dbReference type="ARBA" id="ARBA00022475"/>
    </source>
</evidence>
<evidence type="ECO:0000256" key="27">
    <source>
        <dbReference type="SAM" id="Phobius"/>
    </source>
</evidence>
<evidence type="ECO:0000256" key="16">
    <source>
        <dbReference type="ARBA" id="ARBA00023137"/>
    </source>
</evidence>
<evidence type="ECO:0000256" key="6">
    <source>
        <dbReference type="ARBA" id="ARBA00022679"/>
    </source>
</evidence>
<keyword evidence="12 22" id="KW-0067">ATP-binding</keyword>
<keyword evidence="16 22" id="KW-0829">Tyrosine-protein kinase</keyword>
<dbReference type="Pfam" id="PF00757">
    <property type="entry name" value="Furin-like"/>
    <property type="match status" value="1"/>
</dbReference>
<name>A0A3P8WUC9_CYNSE</name>
<keyword evidence="4" id="KW-1003">Cell membrane</keyword>
<dbReference type="Gene3D" id="3.80.20.20">
    <property type="entry name" value="Receptor L-domain"/>
    <property type="match status" value="2"/>
</dbReference>
<dbReference type="FunFam" id="2.10.220.10:FF:000002">
    <property type="entry name" value="Receptor protein-tyrosine kinase"/>
    <property type="match status" value="1"/>
</dbReference>
<dbReference type="InterPro" id="IPR050122">
    <property type="entry name" value="RTK"/>
</dbReference>
<dbReference type="Gene3D" id="2.10.220.10">
    <property type="entry name" value="Hormone Receptor, Insulin-like Growth Factor Receptor 1, Chain A, domain 2"/>
    <property type="match status" value="3"/>
</dbReference>
<reference evidence="30" key="3">
    <citation type="submission" date="2025-09" db="UniProtKB">
        <authorList>
            <consortium name="Ensembl"/>
        </authorList>
    </citation>
    <scope>IDENTIFICATION</scope>
</reference>
<dbReference type="SMART" id="SM00219">
    <property type="entry name" value="TyrKc"/>
    <property type="match status" value="1"/>
</dbReference>
<reference evidence="30 31" key="1">
    <citation type="journal article" date="2014" name="Nat. Genet.">
        <title>Whole-genome sequence of a flatfish provides insights into ZW sex chromosome evolution and adaptation to a benthic lifestyle.</title>
        <authorList>
            <person name="Chen S."/>
            <person name="Zhang G."/>
            <person name="Shao C."/>
            <person name="Huang Q."/>
            <person name="Liu G."/>
            <person name="Zhang P."/>
            <person name="Song W."/>
            <person name="An N."/>
            <person name="Chalopin D."/>
            <person name="Volff J.N."/>
            <person name="Hong Y."/>
            <person name="Li Q."/>
            <person name="Sha Z."/>
            <person name="Zhou H."/>
            <person name="Xie M."/>
            <person name="Yu Q."/>
            <person name="Liu Y."/>
            <person name="Xiang H."/>
            <person name="Wang N."/>
            <person name="Wu K."/>
            <person name="Yang C."/>
            <person name="Zhou Q."/>
            <person name="Liao X."/>
            <person name="Yang L."/>
            <person name="Hu Q."/>
            <person name="Zhang J."/>
            <person name="Meng L."/>
            <person name="Jin L."/>
            <person name="Tian Y."/>
            <person name="Lian J."/>
            <person name="Yang J."/>
            <person name="Miao G."/>
            <person name="Liu S."/>
            <person name="Liang Z."/>
            <person name="Yan F."/>
            <person name="Li Y."/>
            <person name="Sun B."/>
            <person name="Zhang H."/>
            <person name="Zhang J."/>
            <person name="Zhu Y."/>
            <person name="Du M."/>
            <person name="Zhao Y."/>
            <person name="Schartl M."/>
            <person name="Tang Q."/>
            <person name="Wang J."/>
        </authorList>
    </citation>
    <scope>NUCLEOTIDE SEQUENCE</scope>
</reference>
<dbReference type="Gene3D" id="1.10.510.10">
    <property type="entry name" value="Transferase(Phosphotransferase) domain 1"/>
    <property type="match status" value="1"/>
</dbReference>
<reference evidence="30" key="2">
    <citation type="submission" date="2025-08" db="UniProtKB">
        <authorList>
            <consortium name="Ensembl"/>
        </authorList>
    </citation>
    <scope>IDENTIFICATION</scope>
</reference>
<dbReference type="OrthoDB" id="6219513at2759"/>
<comment type="similarity">
    <text evidence="22">Belongs to the protein kinase superfamily. Tyr protein kinase family. EGF receptor subfamily.</text>
</comment>
<dbReference type="InterPro" id="IPR016245">
    <property type="entry name" value="Tyr_kinase_EGF/ERB/XmrK_rcpt"/>
</dbReference>
<dbReference type="PANTHER" id="PTHR24416">
    <property type="entry name" value="TYROSINE-PROTEIN KINASE RECEPTOR"/>
    <property type="match status" value="1"/>
</dbReference>
<keyword evidence="10 22" id="KW-0547">Nucleotide-binding</keyword>
<dbReference type="InterPro" id="IPR032778">
    <property type="entry name" value="GF_recep_IV"/>
</dbReference>
<dbReference type="GO" id="GO:0048408">
    <property type="term" value="F:epidermal growth factor binding"/>
    <property type="evidence" value="ECO:0007669"/>
    <property type="project" value="TreeGrafter"/>
</dbReference>
<evidence type="ECO:0000256" key="15">
    <source>
        <dbReference type="ARBA" id="ARBA00023136"/>
    </source>
</evidence>
<dbReference type="Proteomes" id="UP000265120">
    <property type="component" value="Chromosome 3"/>
</dbReference>
<feature type="signal peptide" evidence="28">
    <location>
        <begin position="1"/>
        <end position="26"/>
    </location>
</feature>
<dbReference type="AlphaFoldDB" id="A0A3P8WUC9"/>
<dbReference type="InterPro" id="IPR000719">
    <property type="entry name" value="Prot_kinase_dom"/>
</dbReference>
<evidence type="ECO:0000256" key="5">
    <source>
        <dbReference type="ARBA" id="ARBA00022553"/>
    </source>
</evidence>
<dbReference type="RefSeq" id="XP_008306280.1">
    <property type="nucleotide sequence ID" value="XM_008308058.3"/>
</dbReference>
<dbReference type="GO" id="GO:0043066">
    <property type="term" value="P:negative regulation of apoptotic process"/>
    <property type="evidence" value="ECO:0007669"/>
    <property type="project" value="TreeGrafter"/>
</dbReference>
<dbReference type="SUPFAM" id="SSF52058">
    <property type="entry name" value="L domain-like"/>
    <property type="match status" value="2"/>
</dbReference>
<feature type="region of interest" description="Disordered" evidence="26">
    <location>
        <begin position="1054"/>
        <end position="1089"/>
    </location>
</feature>
<evidence type="ECO:0000256" key="9">
    <source>
        <dbReference type="ARBA" id="ARBA00022737"/>
    </source>
</evidence>
<evidence type="ECO:0000256" key="28">
    <source>
        <dbReference type="SAM" id="SignalP"/>
    </source>
</evidence>
<evidence type="ECO:0000256" key="3">
    <source>
        <dbReference type="ARBA" id="ARBA00011902"/>
    </source>
</evidence>
<keyword evidence="8 28" id="KW-0732">Signal</keyword>
<protein>
    <recommendedName>
        <fullName evidence="3 22">Receptor protein-tyrosine kinase</fullName>
        <ecNumber evidence="3 22">2.7.10.1</ecNumber>
    </recommendedName>
</protein>
<evidence type="ECO:0000256" key="19">
    <source>
        <dbReference type="ARBA" id="ARBA00023180"/>
    </source>
</evidence>
<dbReference type="GO" id="GO:0005524">
    <property type="term" value="F:ATP binding"/>
    <property type="evidence" value="ECO:0007669"/>
    <property type="project" value="UniProtKB-UniRule"/>
</dbReference>
<evidence type="ECO:0000256" key="12">
    <source>
        <dbReference type="ARBA" id="ARBA00022840"/>
    </source>
</evidence>
<comment type="subcellular location">
    <subcellularLocation>
        <location evidence="2">Cell membrane</location>
        <topology evidence="2">Single-pass type I membrane protein</topology>
    </subcellularLocation>
    <subcellularLocation>
        <location evidence="1">Nucleus</location>
    </subcellularLocation>
</comment>
<dbReference type="InterPro" id="IPR017441">
    <property type="entry name" value="Protein_kinase_ATP_BS"/>
</dbReference>
<evidence type="ECO:0000256" key="22">
    <source>
        <dbReference type="PIRNR" id="PIRNR000619"/>
    </source>
</evidence>
<keyword evidence="5" id="KW-0597">Phosphoprotein</keyword>
<dbReference type="SUPFAM" id="SSF56112">
    <property type="entry name" value="Protein kinase-like (PK-like)"/>
    <property type="match status" value="1"/>
</dbReference>
<dbReference type="InterPro" id="IPR001245">
    <property type="entry name" value="Ser-Thr/Tyr_kinase_cat_dom"/>
</dbReference>
<sequence length="1177" mass="130987">MRRSVRGGEPALLMLLLLFGQRCCSSLDKGVCQGTSNQMTQLGTRENHYNNIVKMYANCTMVLENLEITHTREHQDLSFLQSIQEVGGYVLIAMNEVATIPLVNLRLIRGRNLYEGQYALLVVSNYNHSSVTQGYSSGLKQLQLSSLTEILKGGVKITHNPLLCNTETIQWWDIMDNESNPNPSIFFKNETFDRKCEKCDPGCVSGSCWAAGPDHCQILTKLHCAEQCSHRCRGPKPIDCCNEHCAAGCTGHEATDCLACREFNDDGTCKNECPPPTIYDRNTHQVVNNPKVKFTFGATCLTSCPHNYVVTGGSCVRSCGAGMYEVEENGVHRCKTCNGPCPKACDGIGVGALINSMAVNASNIESFRNCTKINGDISIIETTFTGDAHYKIPPMDQSKLEYFRTVKEITGYLLIQSWPENLTSLSAFENLEIIRGRTTFSQYSVAVVRAKHLRWLGLRSLKEVSAGLVMVRGNPELCYTREDLWIRLFRTGDQKVTLRSNAAEDVCEKQNQTCDAQCSDQGCWGPGPDMCVSCRHFDRRGRCVSSCNLLQGTPREVEVNNSCNLCHSECLQKTGVLTCHGPGPDQCSQCAHVMDGPHCVPRCPHGVPGDGDTLIWKYADSTGQCQSCDQNCTEGCTCPGLSGCKGSVKHSTMAVGVVSALLIALILSLLVFVLLRRKQIKRKRTLRRLLQERELVEPLTPSGEAPNQALLRILKETEFKKVRVLGSGAFGTVYKGLWIPEGENVKIPVAIKVLREAASPKANQEVLDEAYVMASVDHPHVCRLLGICLTSSVQLVTQLMPYGCLLDYLRHHRENIGAQWLLNWCVQIAKGMSYLEDRHLVHRDLAARNVLVKNPNHVKITDFGLAKLLTANEKEYHADGGKVPIKWMALESILQWTYTHQSDVWSYGVTVWEIMTFGSKPYDGIPASEIATVLEQGERLPHPPICTIDVYMMMVKCWMIDPSSRPQFRELTVEFSKMARDPSKYLVIQDNLPSPSDRRFYSRLLSADDTGDMVDAEEYLLPYKGLTNHQDQPCSATNGRMVRENSIALRYITDPTQNQLDKEDHDYMNQTPDETRRSSSRLSEALSPHQRDLNLDWGAASLPVYHEAAKAAGPEYLNTPQNVLPQATGDNLDNPEYQATFLPQASSTSFSPNPTFSPAAENMEYMGLGAALHHPVR</sequence>
<dbReference type="FunFam" id="3.80.20.20:FF:000013">
    <property type="entry name" value="Erb-b2 receptor tyrosine kinase 3a"/>
    <property type="match status" value="1"/>
</dbReference>
<dbReference type="GO" id="GO:0005634">
    <property type="term" value="C:nucleus"/>
    <property type="evidence" value="ECO:0007669"/>
    <property type="project" value="UniProtKB-SubCell"/>
</dbReference>
<dbReference type="PIRSF" id="PIRSF000619">
    <property type="entry name" value="TyrPK_EGF-R"/>
    <property type="match status" value="1"/>
</dbReference>
<organism evidence="30 31">
    <name type="scientific">Cynoglossus semilaevis</name>
    <name type="common">Tongue sole</name>
    <dbReference type="NCBI Taxonomy" id="244447"/>
    <lineage>
        <taxon>Eukaryota</taxon>
        <taxon>Metazoa</taxon>
        <taxon>Chordata</taxon>
        <taxon>Craniata</taxon>
        <taxon>Vertebrata</taxon>
        <taxon>Euteleostomi</taxon>
        <taxon>Actinopterygii</taxon>
        <taxon>Neopterygii</taxon>
        <taxon>Teleostei</taxon>
        <taxon>Neoteleostei</taxon>
        <taxon>Acanthomorphata</taxon>
        <taxon>Carangaria</taxon>
        <taxon>Pleuronectiformes</taxon>
        <taxon>Pleuronectoidei</taxon>
        <taxon>Cynoglossidae</taxon>
        <taxon>Cynoglossinae</taxon>
        <taxon>Cynoglossus</taxon>
    </lineage>
</organism>
<dbReference type="EC" id="2.7.10.1" evidence="3 22"/>
<dbReference type="PRINTS" id="PR00109">
    <property type="entry name" value="TYRKINASE"/>
</dbReference>
<dbReference type="CDD" id="cd00064">
    <property type="entry name" value="FU"/>
    <property type="match status" value="3"/>
</dbReference>
<evidence type="ECO:0000256" key="10">
    <source>
        <dbReference type="ARBA" id="ARBA00022741"/>
    </source>
</evidence>
<keyword evidence="7 27" id="KW-0812">Transmembrane</keyword>
<evidence type="ECO:0000256" key="21">
    <source>
        <dbReference type="ARBA" id="ARBA00051243"/>
    </source>
</evidence>
<keyword evidence="9" id="KW-0677">Repeat</keyword>
<keyword evidence="13" id="KW-0832">Ubl conjugation</keyword>
<dbReference type="GO" id="GO:0022008">
    <property type="term" value="P:neurogenesis"/>
    <property type="evidence" value="ECO:0007669"/>
    <property type="project" value="TreeGrafter"/>
</dbReference>
<keyword evidence="15 22" id="KW-0472">Membrane</keyword>
<evidence type="ECO:0000313" key="30">
    <source>
        <dbReference type="Ensembl" id="ENSCSEP00000028265.1"/>
    </source>
</evidence>
<dbReference type="GeneTree" id="ENSGT00940000155450"/>
<feature type="transmembrane region" description="Helical" evidence="27">
    <location>
        <begin position="653"/>
        <end position="675"/>
    </location>
</feature>
<dbReference type="FunFam" id="2.10.220.10:FF:000001">
    <property type="entry name" value="Receptor protein-tyrosine kinase"/>
    <property type="match status" value="1"/>
</dbReference>
<dbReference type="Gene3D" id="6.10.250.2930">
    <property type="match status" value="1"/>
</dbReference>
<dbReference type="PROSITE" id="PS00107">
    <property type="entry name" value="PROTEIN_KINASE_ATP"/>
    <property type="match status" value="1"/>
</dbReference>
<dbReference type="InterPro" id="IPR044912">
    <property type="entry name" value="Egfr_JX_dom"/>
</dbReference>
<dbReference type="InterPro" id="IPR011009">
    <property type="entry name" value="Kinase-like_dom_sf"/>
</dbReference>
<evidence type="ECO:0000259" key="29">
    <source>
        <dbReference type="PROSITE" id="PS50011"/>
    </source>
</evidence>
<dbReference type="GO" id="GO:0043235">
    <property type="term" value="C:receptor complex"/>
    <property type="evidence" value="ECO:0007669"/>
    <property type="project" value="TreeGrafter"/>
</dbReference>
<dbReference type="Ensembl" id="ENSCSET00000028642.1">
    <property type="protein sequence ID" value="ENSCSEP00000028265.1"/>
    <property type="gene ID" value="ENSCSEG00000018056.1"/>
</dbReference>
<dbReference type="InterPro" id="IPR036941">
    <property type="entry name" value="Rcpt_L-dom_sf"/>
</dbReference>
<dbReference type="GO" id="GO:0050679">
    <property type="term" value="P:positive regulation of epithelial cell proliferation"/>
    <property type="evidence" value="ECO:0007669"/>
    <property type="project" value="TreeGrafter"/>
</dbReference>
<dbReference type="KEGG" id="csem:103377298"/>
<dbReference type="InterPro" id="IPR008266">
    <property type="entry name" value="Tyr_kinase_AS"/>
</dbReference>
<comment type="catalytic activity">
    <reaction evidence="21">
        <text>L-tyrosyl-[protein] + ATP = O-phospho-L-tyrosyl-[protein] + ADP + H(+)</text>
        <dbReference type="Rhea" id="RHEA:10596"/>
        <dbReference type="Rhea" id="RHEA-COMP:10136"/>
        <dbReference type="Rhea" id="RHEA-COMP:20101"/>
        <dbReference type="ChEBI" id="CHEBI:15378"/>
        <dbReference type="ChEBI" id="CHEBI:30616"/>
        <dbReference type="ChEBI" id="CHEBI:46858"/>
        <dbReference type="ChEBI" id="CHEBI:61978"/>
        <dbReference type="ChEBI" id="CHEBI:456216"/>
        <dbReference type="EC" id="2.7.10.1"/>
    </reaction>
</comment>
<keyword evidence="20" id="KW-0539">Nucleus</keyword>
<keyword evidence="6 22" id="KW-0808">Transferase</keyword>
<evidence type="ECO:0000256" key="11">
    <source>
        <dbReference type="ARBA" id="ARBA00022777"/>
    </source>
</evidence>
<dbReference type="Pfam" id="PF01030">
    <property type="entry name" value="Recep_L_domain"/>
    <property type="match status" value="2"/>
</dbReference>
<evidence type="ECO:0000313" key="31">
    <source>
        <dbReference type="Proteomes" id="UP000265120"/>
    </source>
</evidence>
<dbReference type="SUPFAM" id="SSF57184">
    <property type="entry name" value="Growth factor receptor domain"/>
    <property type="match status" value="2"/>
</dbReference>
<keyword evidence="19" id="KW-0325">Glycoprotein</keyword>
<keyword evidence="18 22" id="KW-0675">Receptor</keyword>
<dbReference type="InParanoid" id="A0A3P8WUC9"/>
<dbReference type="PANTHER" id="PTHR24416:SF91">
    <property type="entry name" value="EPIDERMAL GROWTH FACTOR RECEPTOR"/>
    <property type="match status" value="1"/>
</dbReference>
<feature type="chain" id="PRO_5017962996" description="Receptor protein-tyrosine kinase" evidence="28">
    <location>
        <begin position="27"/>
        <end position="1177"/>
    </location>
</feature>
<dbReference type="Pfam" id="PF21314">
    <property type="entry name" value="TM_ErbB1"/>
    <property type="match status" value="1"/>
</dbReference>
<proteinExistence type="inferred from homology"/>
<dbReference type="FunFam" id="3.80.20.20:FF:000006">
    <property type="entry name" value="Receptor protein-tyrosine kinase"/>
    <property type="match status" value="1"/>
</dbReference>
<evidence type="ECO:0000256" key="1">
    <source>
        <dbReference type="ARBA" id="ARBA00004123"/>
    </source>
</evidence>
<dbReference type="Pfam" id="PF07714">
    <property type="entry name" value="PK_Tyr_Ser-Thr"/>
    <property type="match status" value="1"/>
</dbReference>
<feature type="binding site" evidence="24">
    <location>
        <begin position="725"/>
        <end position="733"/>
    </location>
    <ligand>
        <name>ATP</name>
        <dbReference type="ChEBI" id="CHEBI:30616"/>
    </ligand>
</feature>